<dbReference type="STRING" id="136037.A0A067QP22"/>
<evidence type="ECO:0000313" key="3">
    <source>
        <dbReference type="Proteomes" id="UP000027135"/>
    </source>
</evidence>
<sequence length="86" mass="9894">VLFICTANIIDTIPEPLRDRMEMIDMSGYVAEEKLAIAKQYLVPQALKDSGLEHDQVHIKDDSLHMLIKSYCRESGVRNLQKHIEK</sequence>
<dbReference type="PANTHER" id="PTHR43718">
    <property type="entry name" value="LON PROTEASE"/>
    <property type="match status" value="1"/>
</dbReference>
<dbReference type="InterPro" id="IPR027065">
    <property type="entry name" value="Lon_Prtase"/>
</dbReference>
<feature type="non-terminal residue" evidence="2">
    <location>
        <position position="1"/>
    </location>
</feature>
<dbReference type="PANTHER" id="PTHR43718:SF2">
    <property type="entry name" value="LON PROTEASE HOMOLOG, MITOCHONDRIAL"/>
    <property type="match status" value="1"/>
</dbReference>
<dbReference type="Pfam" id="PF22667">
    <property type="entry name" value="Lon_lid"/>
    <property type="match status" value="1"/>
</dbReference>
<organism evidence="2 3">
    <name type="scientific">Zootermopsis nevadensis</name>
    <name type="common">Dampwood termite</name>
    <dbReference type="NCBI Taxonomy" id="136037"/>
    <lineage>
        <taxon>Eukaryota</taxon>
        <taxon>Metazoa</taxon>
        <taxon>Ecdysozoa</taxon>
        <taxon>Arthropoda</taxon>
        <taxon>Hexapoda</taxon>
        <taxon>Insecta</taxon>
        <taxon>Pterygota</taxon>
        <taxon>Neoptera</taxon>
        <taxon>Polyneoptera</taxon>
        <taxon>Dictyoptera</taxon>
        <taxon>Blattodea</taxon>
        <taxon>Blattoidea</taxon>
        <taxon>Termitoidae</taxon>
        <taxon>Termopsidae</taxon>
        <taxon>Zootermopsis</taxon>
    </lineage>
</organism>
<proteinExistence type="predicted"/>
<feature type="non-terminal residue" evidence="2">
    <location>
        <position position="86"/>
    </location>
</feature>
<keyword evidence="2" id="KW-0645">Protease</keyword>
<dbReference type="SUPFAM" id="SSF52540">
    <property type="entry name" value="P-loop containing nucleoside triphosphate hydrolases"/>
    <property type="match status" value="1"/>
</dbReference>
<dbReference type="InterPro" id="IPR027417">
    <property type="entry name" value="P-loop_NTPase"/>
</dbReference>
<dbReference type="eggNOG" id="KOG2004">
    <property type="taxonomic scope" value="Eukaryota"/>
</dbReference>
<dbReference type="AlphaFoldDB" id="A0A067QP22"/>
<dbReference type="Proteomes" id="UP000027135">
    <property type="component" value="Unassembled WGS sequence"/>
</dbReference>
<dbReference type="EMBL" id="KK894554">
    <property type="protein sequence ID" value="KDQ65312.1"/>
    <property type="molecule type" value="Genomic_DNA"/>
</dbReference>
<keyword evidence="2" id="KW-0378">Hydrolase</keyword>
<evidence type="ECO:0000313" key="2">
    <source>
        <dbReference type="EMBL" id="KDQ65312.1"/>
    </source>
</evidence>
<feature type="domain" description="Lon protease AAA+ ATPase lid" evidence="1">
    <location>
        <begin position="48"/>
        <end position="86"/>
    </location>
</feature>
<dbReference type="GO" id="GO:0005759">
    <property type="term" value="C:mitochondrial matrix"/>
    <property type="evidence" value="ECO:0007669"/>
    <property type="project" value="TreeGrafter"/>
</dbReference>
<dbReference type="GO" id="GO:0006515">
    <property type="term" value="P:protein quality control for misfolded or incompletely synthesized proteins"/>
    <property type="evidence" value="ECO:0007669"/>
    <property type="project" value="TreeGrafter"/>
</dbReference>
<protein>
    <submittedName>
        <fullName evidence="2">Lon protease-like protein, mitochondrial</fullName>
    </submittedName>
</protein>
<dbReference type="InParanoid" id="A0A067QP22"/>
<reference evidence="2 3" key="1">
    <citation type="journal article" date="2014" name="Nat. Commun.">
        <title>Molecular traces of alternative social organization in a termite genome.</title>
        <authorList>
            <person name="Terrapon N."/>
            <person name="Li C."/>
            <person name="Robertson H.M."/>
            <person name="Ji L."/>
            <person name="Meng X."/>
            <person name="Booth W."/>
            <person name="Chen Z."/>
            <person name="Childers C.P."/>
            <person name="Glastad K.M."/>
            <person name="Gokhale K."/>
            <person name="Gowin J."/>
            <person name="Gronenberg W."/>
            <person name="Hermansen R.A."/>
            <person name="Hu H."/>
            <person name="Hunt B.G."/>
            <person name="Huylmans A.K."/>
            <person name="Khalil S.M."/>
            <person name="Mitchell R.D."/>
            <person name="Munoz-Torres M.C."/>
            <person name="Mustard J.A."/>
            <person name="Pan H."/>
            <person name="Reese J.T."/>
            <person name="Scharf M.E."/>
            <person name="Sun F."/>
            <person name="Vogel H."/>
            <person name="Xiao J."/>
            <person name="Yang W."/>
            <person name="Yang Z."/>
            <person name="Yang Z."/>
            <person name="Zhou J."/>
            <person name="Zhu J."/>
            <person name="Brent C.S."/>
            <person name="Elsik C.G."/>
            <person name="Goodisman M.A."/>
            <person name="Liberles D.A."/>
            <person name="Roe R.M."/>
            <person name="Vargo E.L."/>
            <person name="Vilcinskas A."/>
            <person name="Wang J."/>
            <person name="Bornberg-Bauer E."/>
            <person name="Korb J."/>
            <person name="Zhang G."/>
            <person name="Liebig J."/>
        </authorList>
    </citation>
    <scope>NUCLEOTIDE SEQUENCE [LARGE SCALE GENOMIC DNA]</scope>
    <source>
        <tissue evidence="2">Whole organism</tissue>
    </source>
</reference>
<keyword evidence="3" id="KW-1185">Reference proteome</keyword>
<dbReference type="GO" id="GO:0005524">
    <property type="term" value="F:ATP binding"/>
    <property type="evidence" value="ECO:0007669"/>
    <property type="project" value="InterPro"/>
</dbReference>
<dbReference type="GO" id="GO:0007005">
    <property type="term" value="P:mitochondrion organization"/>
    <property type="evidence" value="ECO:0007669"/>
    <property type="project" value="TreeGrafter"/>
</dbReference>
<name>A0A067QP22_ZOONE</name>
<dbReference type="GO" id="GO:0004252">
    <property type="term" value="F:serine-type endopeptidase activity"/>
    <property type="evidence" value="ECO:0007669"/>
    <property type="project" value="InterPro"/>
</dbReference>
<dbReference type="InterPro" id="IPR054594">
    <property type="entry name" value="Lon_lid"/>
</dbReference>
<gene>
    <name evidence="2" type="ORF">L798_00024</name>
</gene>
<accession>A0A067QP22</accession>
<dbReference type="Gene3D" id="1.10.8.60">
    <property type="match status" value="1"/>
</dbReference>
<dbReference type="GO" id="GO:0003697">
    <property type="term" value="F:single-stranded DNA binding"/>
    <property type="evidence" value="ECO:0007669"/>
    <property type="project" value="TreeGrafter"/>
</dbReference>
<dbReference type="GO" id="GO:0004176">
    <property type="term" value="F:ATP-dependent peptidase activity"/>
    <property type="evidence" value="ECO:0007669"/>
    <property type="project" value="InterPro"/>
</dbReference>
<evidence type="ECO:0000259" key="1">
    <source>
        <dbReference type="Pfam" id="PF22667"/>
    </source>
</evidence>
<dbReference type="GO" id="GO:0051131">
    <property type="term" value="P:chaperone-mediated protein complex assembly"/>
    <property type="evidence" value="ECO:0007669"/>
    <property type="project" value="TreeGrafter"/>
</dbReference>